<dbReference type="VEuPathDB" id="VectorBase:MDOA014381"/>
<dbReference type="InterPro" id="IPR009003">
    <property type="entry name" value="Peptidase_S1_PA"/>
</dbReference>
<dbReference type="SUPFAM" id="SSF50494">
    <property type="entry name" value="Trypsin-like serine proteases"/>
    <property type="match status" value="1"/>
</dbReference>
<proteinExistence type="inferred from homology"/>
<accession>A0A1I8NEJ2</accession>
<dbReference type="Gene3D" id="2.40.10.10">
    <property type="entry name" value="Trypsin-like serine proteases"/>
    <property type="match status" value="1"/>
</dbReference>
<dbReference type="PRINTS" id="PR00722">
    <property type="entry name" value="CHYMOTRYPSIN"/>
</dbReference>
<comment type="similarity">
    <text evidence="1">Belongs to the peptidase S1 family.</text>
</comment>
<evidence type="ECO:0000256" key="1">
    <source>
        <dbReference type="ARBA" id="ARBA00007664"/>
    </source>
</evidence>
<dbReference type="PROSITE" id="PS00134">
    <property type="entry name" value="TRYPSIN_HIS"/>
    <property type="match status" value="1"/>
</dbReference>
<protein>
    <submittedName>
        <fullName evidence="6">Uncharacterized protein</fullName>
    </submittedName>
</protein>
<dbReference type="InterPro" id="IPR001254">
    <property type="entry name" value="Trypsin_dom"/>
</dbReference>
<dbReference type="InterPro" id="IPR050430">
    <property type="entry name" value="Peptidase_S1"/>
</dbReference>
<evidence type="ECO:0000256" key="3">
    <source>
        <dbReference type="ARBA" id="ARBA00022801"/>
    </source>
</evidence>
<dbReference type="PROSITE" id="PS50240">
    <property type="entry name" value="TRYPSIN_DOM"/>
    <property type="match status" value="1"/>
</dbReference>
<dbReference type="eggNOG" id="KOG3627">
    <property type="taxonomic scope" value="Eukaryota"/>
</dbReference>
<dbReference type="InterPro" id="IPR001314">
    <property type="entry name" value="Peptidase_S1A"/>
</dbReference>
<reference evidence="6" key="1">
    <citation type="submission" date="2020-05" db="UniProtKB">
        <authorList>
            <consortium name="EnsemblMetazoa"/>
        </authorList>
    </citation>
    <scope>IDENTIFICATION</scope>
    <source>
        <strain evidence="6">Aabys</strain>
    </source>
</reference>
<dbReference type="InterPro" id="IPR018114">
    <property type="entry name" value="TRYPSIN_HIS"/>
</dbReference>
<keyword evidence="2" id="KW-0645">Protease</keyword>
<evidence type="ECO:0000256" key="5">
    <source>
        <dbReference type="ARBA" id="ARBA00023157"/>
    </source>
</evidence>
<dbReference type="SMART" id="SM00020">
    <property type="entry name" value="Tryp_SPc"/>
    <property type="match status" value="1"/>
</dbReference>
<dbReference type="PANTHER" id="PTHR24276:SF91">
    <property type="entry name" value="AT26814P-RELATED"/>
    <property type="match status" value="1"/>
</dbReference>
<evidence type="ECO:0000256" key="4">
    <source>
        <dbReference type="ARBA" id="ARBA00022825"/>
    </source>
</evidence>
<dbReference type="VEuPathDB" id="VectorBase:MDOMA2_008701"/>
<keyword evidence="4" id="KW-0720">Serine protease</keyword>
<dbReference type="AlphaFoldDB" id="A0A1I8NEJ2"/>
<dbReference type="CDD" id="cd00190">
    <property type="entry name" value="Tryp_SPc"/>
    <property type="match status" value="1"/>
</dbReference>
<dbReference type="GO" id="GO:0006508">
    <property type="term" value="P:proteolysis"/>
    <property type="evidence" value="ECO:0007669"/>
    <property type="project" value="UniProtKB-KW"/>
</dbReference>
<organism evidence="6">
    <name type="scientific">Musca domestica</name>
    <name type="common">House fly</name>
    <dbReference type="NCBI Taxonomy" id="7370"/>
    <lineage>
        <taxon>Eukaryota</taxon>
        <taxon>Metazoa</taxon>
        <taxon>Ecdysozoa</taxon>
        <taxon>Arthropoda</taxon>
        <taxon>Hexapoda</taxon>
        <taxon>Insecta</taxon>
        <taxon>Pterygota</taxon>
        <taxon>Neoptera</taxon>
        <taxon>Endopterygota</taxon>
        <taxon>Diptera</taxon>
        <taxon>Brachycera</taxon>
        <taxon>Muscomorpha</taxon>
        <taxon>Muscoidea</taxon>
        <taxon>Muscidae</taxon>
        <taxon>Musca</taxon>
    </lineage>
</organism>
<dbReference type="FunFam" id="2.40.10.10:FF:000034">
    <property type="entry name" value="Eupolytin"/>
    <property type="match status" value="1"/>
</dbReference>
<dbReference type="GO" id="GO:0004252">
    <property type="term" value="F:serine-type endopeptidase activity"/>
    <property type="evidence" value="ECO:0007669"/>
    <property type="project" value="InterPro"/>
</dbReference>
<sequence length="253" mass="27233">MTFRKISIILCLCFIHIVWGDVFFLQPRILGGNRASEGQFPHQVLVRSTSGTVCGGSIISEYYILTAAHCVTYGSPPIKESTGSIIVKAGSTQLARGGQMLRVSKIIVHPDYDDSENDIALVKLEKPLKFSETIKPISLAEEDPPEGASVTVSGWGNVRDGGLKSRDLLFTTLTAMSHKNCNELLGYAPISLLCLAHRSGNGACEGDSGGPAVYNGKLVGVANVVYEACGSAYPDGYARVSYYRDWIVLNAEL</sequence>
<keyword evidence="5" id="KW-1015">Disulfide bond</keyword>
<name>A0A1I8NEJ2_MUSDO</name>
<evidence type="ECO:0000256" key="2">
    <source>
        <dbReference type="ARBA" id="ARBA00022670"/>
    </source>
</evidence>
<dbReference type="InterPro" id="IPR043504">
    <property type="entry name" value="Peptidase_S1_PA_chymotrypsin"/>
</dbReference>
<dbReference type="Pfam" id="PF00089">
    <property type="entry name" value="Trypsin"/>
    <property type="match status" value="1"/>
</dbReference>
<dbReference type="PANTHER" id="PTHR24276">
    <property type="entry name" value="POLYSERASE-RELATED"/>
    <property type="match status" value="1"/>
</dbReference>
<dbReference type="EnsemblMetazoa" id="MDOA014381-RA">
    <property type="protein sequence ID" value="MDOA014381-PA"/>
    <property type="gene ID" value="MDOA014381"/>
</dbReference>
<evidence type="ECO:0000313" key="6">
    <source>
        <dbReference type="EnsemblMetazoa" id="MDOA014381-PA"/>
    </source>
</evidence>
<keyword evidence="3" id="KW-0378">Hydrolase</keyword>